<gene>
    <name evidence="2" type="ORF">KX928_14025</name>
</gene>
<keyword evidence="2" id="KW-0808">Transferase</keyword>
<keyword evidence="3" id="KW-1185">Reference proteome</keyword>
<dbReference type="AlphaFoldDB" id="A0A9X1FX55"/>
<dbReference type="Proteomes" id="UP001138661">
    <property type="component" value="Unassembled WGS sequence"/>
</dbReference>
<feature type="domain" description="Methyltransferase type 11" evidence="1">
    <location>
        <begin position="60"/>
        <end position="140"/>
    </location>
</feature>
<dbReference type="EMBL" id="JAHXDN010000003">
    <property type="protein sequence ID" value="MBW4708902.1"/>
    <property type="molecule type" value="Genomic_DNA"/>
</dbReference>
<evidence type="ECO:0000313" key="2">
    <source>
        <dbReference type="EMBL" id="MBW4708902.1"/>
    </source>
</evidence>
<reference evidence="2" key="1">
    <citation type="submission" date="2021-07" db="EMBL/GenBank/DDBJ databases">
        <title>Roseobacter insulae sp. nov., isolated from a tidal flat.</title>
        <authorList>
            <person name="Park S."/>
            <person name="Yoon J.-H."/>
        </authorList>
    </citation>
    <scope>NUCLEOTIDE SEQUENCE</scope>
    <source>
        <strain evidence="2">YSTF-M11</strain>
    </source>
</reference>
<evidence type="ECO:0000259" key="1">
    <source>
        <dbReference type="Pfam" id="PF08241"/>
    </source>
</evidence>
<protein>
    <submittedName>
        <fullName evidence="2">Class I SAM-dependent methyltransferase</fullName>
    </submittedName>
</protein>
<sequence length="254" mass="28089">MWSDVGADWIEQSRDRIWRHHSDLMTRALIEDWIPAGNTALLKTDLFDEAVSDGLYPKLQTLSTDVHAIDVAADTVDGARKKYPALKSHLCDVRDMPFEDGAFDVVVSTSTLDHFEDVADIHRALKELRRVTALGGRLLITLDNPQNPKIAMRAALPESFLMKAGLVPYHCGVTLARAPMTAAVEAAGFEVVASRAFLHCPRVLAVKVAAMVEKLSSPTLESGLLRVLRGFEHLDRLPTRWWTGHFTALLAKAS</sequence>
<organism evidence="2 3">
    <name type="scientific">Roseobacter insulae</name>
    <dbReference type="NCBI Taxonomy" id="2859783"/>
    <lineage>
        <taxon>Bacteria</taxon>
        <taxon>Pseudomonadati</taxon>
        <taxon>Pseudomonadota</taxon>
        <taxon>Alphaproteobacteria</taxon>
        <taxon>Rhodobacterales</taxon>
        <taxon>Roseobacteraceae</taxon>
        <taxon>Roseobacter</taxon>
    </lineage>
</organism>
<dbReference type="GO" id="GO:0032259">
    <property type="term" value="P:methylation"/>
    <property type="evidence" value="ECO:0007669"/>
    <property type="project" value="UniProtKB-KW"/>
</dbReference>
<comment type="caution">
    <text evidence="2">The sequence shown here is derived from an EMBL/GenBank/DDBJ whole genome shotgun (WGS) entry which is preliminary data.</text>
</comment>
<dbReference type="Pfam" id="PF08241">
    <property type="entry name" value="Methyltransf_11"/>
    <property type="match status" value="1"/>
</dbReference>
<dbReference type="RefSeq" id="WP_219503659.1">
    <property type="nucleotide sequence ID" value="NZ_JAHXDN010000003.1"/>
</dbReference>
<proteinExistence type="predicted"/>
<keyword evidence="2" id="KW-0489">Methyltransferase</keyword>
<evidence type="ECO:0000313" key="3">
    <source>
        <dbReference type="Proteomes" id="UP001138661"/>
    </source>
</evidence>
<dbReference type="CDD" id="cd02440">
    <property type="entry name" value="AdoMet_MTases"/>
    <property type="match status" value="1"/>
</dbReference>
<dbReference type="GO" id="GO:0008757">
    <property type="term" value="F:S-adenosylmethionine-dependent methyltransferase activity"/>
    <property type="evidence" value="ECO:0007669"/>
    <property type="project" value="InterPro"/>
</dbReference>
<dbReference type="InterPro" id="IPR013216">
    <property type="entry name" value="Methyltransf_11"/>
</dbReference>
<name>A0A9X1FX55_9RHOB</name>
<accession>A0A9X1FX55</accession>